<comment type="caution">
    <text evidence="2">The sequence shown here is derived from an EMBL/GenBank/DDBJ whole genome shotgun (WGS) entry which is preliminary data.</text>
</comment>
<organism evidence="2 3">
    <name type="scientific">Paraglomus occultum</name>
    <dbReference type="NCBI Taxonomy" id="144539"/>
    <lineage>
        <taxon>Eukaryota</taxon>
        <taxon>Fungi</taxon>
        <taxon>Fungi incertae sedis</taxon>
        <taxon>Mucoromycota</taxon>
        <taxon>Glomeromycotina</taxon>
        <taxon>Glomeromycetes</taxon>
        <taxon>Paraglomerales</taxon>
        <taxon>Paraglomeraceae</taxon>
        <taxon>Paraglomus</taxon>
    </lineage>
</organism>
<gene>
    <name evidence="2" type="ORF">POCULU_LOCUS11340</name>
</gene>
<dbReference type="Proteomes" id="UP000789572">
    <property type="component" value="Unassembled WGS sequence"/>
</dbReference>
<protein>
    <submittedName>
        <fullName evidence="2">5195_t:CDS:1</fullName>
    </submittedName>
</protein>
<reference evidence="2" key="1">
    <citation type="submission" date="2021-06" db="EMBL/GenBank/DDBJ databases">
        <authorList>
            <person name="Kallberg Y."/>
            <person name="Tangrot J."/>
            <person name="Rosling A."/>
        </authorList>
    </citation>
    <scope>NUCLEOTIDE SEQUENCE</scope>
    <source>
        <strain evidence="2">IA702</strain>
    </source>
</reference>
<dbReference type="EMBL" id="CAJVPJ010007867">
    <property type="protein sequence ID" value="CAG8678081.1"/>
    <property type="molecule type" value="Genomic_DNA"/>
</dbReference>
<dbReference type="OrthoDB" id="2146272at2759"/>
<feature type="non-terminal residue" evidence="2">
    <location>
        <position position="110"/>
    </location>
</feature>
<keyword evidence="3" id="KW-1185">Reference proteome</keyword>
<dbReference type="AlphaFoldDB" id="A0A9N9EJR8"/>
<proteinExistence type="predicted"/>
<accession>A0A9N9EJR8</accession>
<name>A0A9N9EJR8_9GLOM</name>
<evidence type="ECO:0000313" key="3">
    <source>
        <dbReference type="Proteomes" id="UP000789572"/>
    </source>
</evidence>
<dbReference type="Pfam" id="PF08385">
    <property type="entry name" value="DHC_N1"/>
    <property type="match status" value="1"/>
</dbReference>
<feature type="non-terminal residue" evidence="2">
    <location>
        <position position="1"/>
    </location>
</feature>
<dbReference type="InterPro" id="IPR013594">
    <property type="entry name" value="Dynein_heavy_tail"/>
</dbReference>
<sequence length="110" mass="12673">CKAERTPITVDAIDPTYLTESTFLNKLQSEVNGWVKKIQKVTQLEQDPATVTASQEINFWLNMEKSLEAIERQVKSEEVTFTMELLNTAKRFHVTTSFYADTRLKEATEK</sequence>
<feature type="domain" description="Dynein heavy chain tail" evidence="1">
    <location>
        <begin position="24"/>
        <end position="109"/>
    </location>
</feature>
<evidence type="ECO:0000259" key="1">
    <source>
        <dbReference type="Pfam" id="PF08385"/>
    </source>
</evidence>
<evidence type="ECO:0000313" key="2">
    <source>
        <dbReference type="EMBL" id="CAG8678081.1"/>
    </source>
</evidence>